<gene>
    <name evidence="1" type="ORF">TR160182</name>
</gene>
<dbReference type="AlphaFoldDB" id="A0A0X3P7K1"/>
<dbReference type="EMBL" id="GEEE01015330">
    <property type="protein sequence ID" value="JAP47895.1"/>
    <property type="molecule type" value="Transcribed_RNA"/>
</dbReference>
<name>A0A0X3P7K1_SCHSO</name>
<organism evidence="1">
    <name type="scientific">Schistocephalus solidus</name>
    <name type="common">Tapeworm</name>
    <dbReference type="NCBI Taxonomy" id="70667"/>
    <lineage>
        <taxon>Eukaryota</taxon>
        <taxon>Metazoa</taxon>
        <taxon>Spiralia</taxon>
        <taxon>Lophotrochozoa</taxon>
        <taxon>Platyhelminthes</taxon>
        <taxon>Cestoda</taxon>
        <taxon>Eucestoda</taxon>
        <taxon>Diphyllobothriidea</taxon>
        <taxon>Diphyllobothriidae</taxon>
        <taxon>Schistocephalus</taxon>
    </lineage>
</organism>
<reference evidence="1" key="1">
    <citation type="submission" date="2016-01" db="EMBL/GenBank/DDBJ databases">
        <title>Reference transcriptome for the parasite Schistocephalus solidus: insights into the molecular evolution of parasitism.</title>
        <authorList>
            <person name="Hebert F.O."/>
            <person name="Grambauer S."/>
            <person name="Barber I."/>
            <person name="Landry C.R."/>
            <person name="Aubin-Horth N."/>
        </authorList>
    </citation>
    <scope>NUCLEOTIDE SEQUENCE</scope>
</reference>
<dbReference type="EMBL" id="GEEE01022849">
    <property type="protein sequence ID" value="JAP40376.1"/>
    <property type="molecule type" value="Transcribed_RNA"/>
</dbReference>
<accession>A0A0X3P7K1</accession>
<proteinExistence type="predicted"/>
<sequence length="102" mass="11301">MAAIEQKQDAFMDCSSSASKPAGATFNHTVIQLDFASFPTALSESAYDQQVVNGLLNNNQFTGFLTWPSLVSNTSDNCLIAGDARKQRKRHLFRFALNAFFF</sequence>
<protein>
    <submittedName>
        <fullName evidence="1">Uncharacterized protein</fullName>
    </submittedName>
</protein>
<evidence type="ECO:0000313" key="1">
    <source>
        <dbReference type="EMBL" id="JAP47895.1"/>
    </source>
</evidence>